<dbReference type="Proteomes" id="UP000807504">
    <property type="component" value="Unassembled WGS sequence"/>
</dbReference>
<accession>A0A8T0E4Z6</accession>
<reference evidence="2" key="1">
    <citation type="journal article" date="2020" name="bioRxiv">
        <title>Chromosome-level reference genome of the European wasp spider Argiope bruennichi: a resource for studies on range expansion and evolutionary adaptation.</title>
        <authorList>
            <person name="Sheffer M.M."/>
            <person name="Hoppe A."/>
            <person name="Krehenwinkel H."/>
            <person name="Uhl G."/>
            <person name="Kuss A.W."/>
            <person name="Jensen L."/>
            <person name="Jensen C."/>
            <person name="Gillespie R.G."/>
            <person name="Hoff K.J."/>
            <person name="Prost S."/>
        </authorList>
    </citation>
    <scope>NUCLEOTIDE SEQUENCE</scope>
</reference>
<protein>
    <recommendedName>
        <fullName evidence="1">DUF5641 domain-containing protein</fullName>
    </recommendedName>
</protein>
<name>A0A8T0E4Z6_ARGBR</name>
<comment type="caution">
    <text evidence="2">The sequence shown here is derived from an EMBL/GenBank/DDBJ whole genome shotgun (WGS) entry which is preliminary data.</text>
</comment>
<feature type="domain" description="DUF5641" evidence="1">
    <location>
        <begin position="53"/>
        <end position="107"/>
    </location>
</feature>
<dbReference type="EMBL" id="JABXBU010002230">
    <property type="protein sequence ID" value="KAF8766400.1"/>
    <property type="molecule type" value="Genomic_DNA"/>
</dbReference>
<organism evidence="2 3">
    <name type="scientific">Argiope bruennichi</name>
    <name type="common">Wasp spider</name>
    <name type="synonym">Aranea bruennichi</name>
    <dbReference type="NCBI Taxonomy" id="94029"/>
    <lineage>
        <taxon>Eukaryota</taxon>
        <taxon>Metazoa</taxon>
        <taxon>Ecdysozoa</taxon>
        <taxon>Arthropoda</taxon>
        <taxon>Chelicerata</taxon>
        <taxon>Arachnida</taxon>
        <taxon>Araneae</taxon>
        <taxon>Araneomorphae</taxon>
        <taxon>Entelegynae</taxon>
        <taxon>Araneoidea</taxon>
        <taxon>Araneidae</taxon>
        <taxon>Argiope</taxon>
    </lineage>
</organism>
<evidence type="ECO:0000313" key="3">
    <source>
        <dbReference type="Proteomes" id="UP000807504"/>
    </source>
</evidence>
<gene>
    <name evidence="2" type="ORF">HNY73_019465</name>
</gene>
<proteinExistence type="predicted"/>
<dbReference type="AlphaFoldDB" id="A0A8T0E4Z6"/>
<evidence type="ECO:0000259" key="1">
    <source>
        <dbReference type="Pfam" id="PF18701"/>
    </source>
</evidence>
<keyword evidence="3" id="KW-1185">Reference proteome</keyword>
<sequence>MSGVSLFVIKLITSFNQRVKYRQNLQKALKTDFGWNIWSSESKTKNVNIFCSSRGDVVLIGNDNTKRISWPTWQNNKVMPGKDGITRLVKLKTSRGELLRPVQRLYPVGSVSNPSQF</sequence>
<reference evidence="2" key="2">
    <citation type="submission" date="2020-06" db="EMBL/GenBank/DDBJ databases">
        <authorList>
            <person name="Sheffer M."/>
        </authorList>
    </citation>
    <scope>NUCLEOTIDE SEQUENCE</scope>
</reference>
<dbReference type="Pfam" id="PF18701">
    <property type="entry name" value="DUF5641"/>
    <property type="match status" value="1"/>
</dbReference>
<evidence type="ECO:0000313" key="2">
    <source>
        <dbReference type="EMBL" id="KAF8766400.1"/>
    </source>
</evidence>
<dbReference type="InterPro" id="IPR040676">
    <property type="entry name" value="DUF5641"/>
</dbReference>